<dbReference type="InterPro" id="IPR032710">
    <property type="entry name" value="NTF2-like_dom_sf"/>
</dbReference>
<name>A0A085ZI58_9FLAO</name>
<dbReference type="EMBL" id="JPRL01000001">
    <property type="protein sequence ID" value="KFF04122.1"/>
    <property type="molecule type" value="Genomic_DNA"/>
</dbReference>
<dbReference type="InterPro" id="IPR027843">
    <property type="entry name" value="DUF4440"/>
</dbReference>
<keyword evidence="3" id="KW-1185">Reference proteome</keyword>
<dbReference type="Proteomes" id="UP000028715">
    <property type="component" value="Unassembled WGS sequence"/>
</dbReference>
<protein>
    <recommendedName>
        <fullName evidence="1">DUF4440 domain-containing protein</fullName>
    </recommendedName>
</protein>
<accession>A0A085ZI58</accession>
<dbReference type="STRING" id="362418.IW19_00630"/>
<dbReference type="SUPFAM" id="SSF54427">
    <property type="entry name" value="NTF2-like"/>
    <property type="match status" value="1"/>
</dbReference>
<dbReference type="eggNOG" id="ENOG50331BT">
    <property type="taxonomic scope" value="Bacteria"/>
</dbReference>
<sequence length="126" mass="14713">MESAATDNKTQILDVTRQLTDFMIDQNTAGMNKIVDVNFTLTHITGYVQSKEEWFAEIESERMKYYYYQEVKTSVTIEGDKATFVGQNLLDARIWGTRNTWRLQQTMLLEKQNKSWVILKSTAVIF</sequence>
<evidence type="ECO:0000259" key="1">
    <source>
        <dbReference type="Pfam" id="PF14534"/>
    </source>
</evidence>
<dbReference type="Gene3D" id="3.10.450.50">
    <property type="match status" value="1"/>
</dbReference>
<evidence type="ECO:0000313" key="3">
    <source>
        <dbReference type="Proteomes" id="UP000028715"/>
    </source>
</evidence>
<proteinExistence type="predicted"/>
<dbReference type="AlphaFoldDB" id="A0A085ZI58"/>
<dbReference type="Pfam" id="PF14534">
    <property type="entry name" value="DUF4440"/>
    <property type="match status" value="1"/>
</dbReference>
<reference evidence="2 3" key="1">
    <citation type="submission" date="2014-07" db="EMBL/GenBank/DDBJ databases">
        <title>Genome of Flavobacterium reichenbachii LMG 25512.</title>
        <authorList>
            <person name="Stropko S.J."/>
            <person name="Pipes S.E."/>
            <person name="Newman J.D."/>
        </authorList>
    </citation>
    <scope>NUCLEOTIDE SEQUENCE [LARGE SCALE GENOMIC DNA]</scope>
    <source>
        <strain evidence="2 3">LMG 25512</strain>
    </source>
</reference>
<feature type="domain" description="DUF4440" evidence="1">
    <location>
        <begin position="12"/>
        <end position="118"/>
    </location>
</feature>
<comment type="caution">
    <text evidence="2">The sequence shown here is derived from an EMBL/GenBank/DDBJ whole genome shotgun (WGS) entry which is preliminary data.</text>
</comment>
<dbReference type="OrthoDB" id="3253136at2"/>
<gene>
    <name evidence="2" type="ORF">IW19_00630</name>
</gene>
<evidence type="ECO:0000313" key="2">
    <source>
        <dbReference type="EMBL" id="KFF04122.1"/>
    </source>
</evidence>
<dbReference type="RefSeq" id="WP_035679956.1">
    <property type="nucleotide sequence ID" value="NZ_JPRL01000001.1"/>
</dbReference>
<organism evidence="2 3">
    <name type="scientific">Flavobacterium reichenbachii</name>
    <dbReference type="NCBI Taxonomy" id="362418"/>
    <lineage>
        <taxon>Bacteria</taxon>
        <taxon>Pseudomonadati</taxon>
        <taxon>Bacteroidota</taxon>
        <taxon>Flavobacteriia</taxon>
        <taxon>Flavobacteriales</taxon>
        <taxon>Flavobacteriaceae</taxon>
        <taxon>Flavobacterium</taxon>
    </lineage>
</organism>